<dbReference type="AlphaFoldDB" id="C7ZMM3"/>
<dbReference type="KEGG" id="nhe:NECHADRAFT_89191"/>
<dbReference type="RefSeq" id="XP_003040445.1">
    <property type="nucleotide sequence ID" value="XM_003040399.1"/>
</dbReference>
<evidence type="ECO:0000313" key="4">
    <source>
        <dbReference type="Proteomes" id="UP000005206"/>
    </source>
</evidence>
<evidence type="ECO:0000256" key="1">
    <source>
        <dbReference type="SAM" id="MobiDB-lite"/>
    </source>
</evidence>
<dbReference type="EMBL" id="GG699100">
    <property type="protein sequence ID" value="EEU33344.1"/>
    <property type="molecule type" value="Genomic_DNA"/>
</dbReference>
<proteinExistence type="predicted"/>
<organism evidence="3 4">
    <name type="scientific">Fusarium vanettenii (strain ATCC MYA-4622 / CBS 123669 / FGSC 9596 / NRRL 45880 / 77-13-4)</name>
    <name type="common">Fusarium solani subsp. pisi</name>
    <dbReference type="NCBI Taxonomy" id="660122"/>
    <lineage>
        <taxon>Eukaryota</taxon>
        <taxon>Fungi</taxon>
        <taxon>Dikarya</taxon>
        <taxon>Ascomycota</taxon>
        <taxon>Pezizomycotina</taxon>
        <taxon>Sordariomycetes</taxon>
        <taxon>Hypocreomycetidae</taxon>
        <taxon>Hypocreales</taxon>
        <taxon>Nectriaceae</taxon>
        <taxon>Fusarium</taxon>
        <taxon>Fusarium solani species complex</taxon>
        <taxon>Fusarium vanettenii</taxon>
    </lineage>
</organism>
<feature type="compositionally biased region" description="Low complexity" evidence="1">
    <location>
        <begin position="10"/>
        <end position="31"/>
    </location>
</feature>
<gene>
    <name evidence="3" type="ORF">NECHADRAFT_88882</name>
    <name evidence="2" type="ORF">NECHADRAFT_89191</name>
</gene>
<dbReference type="VEuPathDB" id="FungiDB:NECHADRAFT_89191"/>
<dbReference type="KEGG" id="nhe:NECHADRAFT_88882"/>
<sequence length="109" mass="12320">MPRAQTPTKSSSSLSSQSSTQQKGRRQNQQQSSTLPSLLTAEEFKEVTWPAFLAINPEQPREEGEEEEGAISSWELIHQGYILTKAQAKEAKQERDTKEEVSRYSPEQP</sequence>
<dbReference type="EMBL" id="GG698956">
    <property type="protein sequence ID" value="EEU34732.1"/>
    <property type="molecule type" value="Genomic_DNA"/>
</dbReference>
<reference evidence="3 4" key="1">
    <citation type="journal article" date="2009" name="PLoS Genet.">
        <title>The genome of Nectria haematococca: contribution of supernumerary chromosomes to gene expansion.</title>
        <authorList>
            <person name="Coleman J.J."/>
            <person name="Rounsley S.D."/>
            <person name="Rodriguez-Carres M."/>
            <person name="Kuo A."/>
            <person name="Wasmann C.C."/>
            <person name="Grimwood J."/>
            <person name="Schmutz J."/>
            <person name="Taga M."/>
            <person name="White G.J."/>
            <person name="Zhou S."/>
            <person name="Schwartz D.C."/>
            <person name="Freitag M."/>
            <person name="Ma L.J."/>
            <person name="Danchin E.G."/>
            <person name="Henrissat B."/>
            <person name="Coutinho P.M."/>
            <person name="Nelson D.R."/>
            <person name="Straney D."/>
            <person name="Napoli C.A."/>
            <person name="Barker B.M."/>
            <person name="Gribskov M."/>
            <person name="Rep M."/>
            <person name="Kroken S."/>
            <person name="Molnar I."/>
            <person name="Rensing C."/>
            <person name="Kennell J.C."/>
            <person name="Zamora J."/>
            <person name="Farman M.L."/>
            <person name="Selker E.U."/>
            <person name="Salamov A."/>
            <person name="Shapiro H."/>
            <person name="Pangilinan J."/>
            <person name="Lindquist E."/>
            <person name="Lamers C."/>
            <person name="Grigoriev I.V."/>
            <person name="Geiser D.M."/>
            <person name="Covert S.F."/>
            <person name="Temporini E."/>
            <person name="Vanetten H.D."/>
        </authorList>
    </citation>
    <scope>NUCLEOTIDE SEQUENCE [LARGE SCALE GENOMIC DNA]</scope>
    <source>
        <strain evidence="3">77-13-4</strain>
        <strain evidence="4">ATCC MYA-4622 / CBS 123669 / FGSC 9596 / NRRL 45880 / 77-13-4</strain>
    </source>
</reference>
<dbReference type="GeneID" id="9667207"/>
<dbReference type="GeneID" id="9678870"/>
<dbReference type="OrthoDB" id="5421041at2759"/>
<protein>
    <submittedName>
        <fullName evidence="3">Uncharacterized protein</fullName>
    </submittedName>
</protein>
<dbReference type="Proteomes" id="UP000005206">
    <property type="component" value="Unassembled WGS sequence"/>
</dbReference>
<dbReference type="RefSeq" id="XP_003039057.1">
    <property type="nucleotide sequence ID" value="XM_003039011.1"/>
</dbReference>
<feature type="compositionally biased region" description="Basic and acidic residues" evidence="1">
    <location>
        <begin position="87"/>
        <end position="102"/>
    </location>
</feature>
<accession>C7ZMM3</accession>
<keyword evidence="4" id="KW-1185">Reference proteome</keyword>
<evidence type="ECO:0000313" key="2">
    <source>
        <dbReference type="EMBL" id="EEU33344.1"/>
    </source>
</evidence>
<name>C7ZMM3_FUSV7</name>
<dbReference type="VEuPathDB" id="FungiDB:NECHADRAFT_88882"/>
<evidence type="ECO:0000313" key="3">
    <source>
        <dbReference type="EMBL" id="EEU34732.1"/>
    </source>
</evidence>
<feature type="region of interest" description="Disordered" evidence="1">
    <location>
        <begin position="1"/>
        <end position="39"/>
    </location>
</feature>
<feature type="region of interest" description="Disordered" evidence="1">
    <location>
        <begin position="87"/>
        <end position="109"/>
    </location>
</feature>
<dbReference type="HOGENOM" id="CLU_2184645_0_0_1"/>